<evidence type="ECO:0000256" key="5">
    <source>
        <dbReference type="ARBA" id="ARBA00022691"/>
    </source>
</evidence>
<dbReference type="GO" id="GO:0005829">
    <property type="term" value="C:cytosol"/>
    <property type="evidence" value="ECO:0007669"/>
    <property type="project" value="TreeGrafter"/>
</dbReference>
<evidence type="ECO:0000256" key="2">
    <source>
        <dbReference type="ARBA" id="ARBA00022552"/>
    </source>
</evidence>
<dbReference type="KEGG" id="ntt:TAO_1835"/>
<dbReference type="Pfam" id="PF02527">
    <property type="entry name" value="GidB"/>
    <property type="match status" value="1"/>
</dbReference>
<dbReference type="CDD" id="cd02440">
    <property type="entry name" value="AdoMet_MTases"/>
    <property type="match status" value="1"/>
</dbReference>
<evidence type="ECO:0000313" key="8">
    <source>
        <dbReference type="Proteomes" id="UP000243679"/>
    </source>
</evidence>
<dbReference type="PANTHER" id="PTHR31760">
    <property type="entry name" value="S-ADENOSYL-L-METHIONINE-DEPENDENT METHYLTRANSFERASES SUPERFAMILY PROTEIN"/>
    <property type="match status" value="1"/>
</dbReference>
<dbReference type="SUPFAM" id="SSF53335">
    <property type="entry name" value="S-adenosyl-L-methionine-dependent methyltransferases"/>
    <property type="match status" value="1"/>
</dbReference>
<dbReference type="EC" id="2.1.1.170" evidence="6"/>
<dbReference type="InterPro" id="IPR029063">
    <property type="entry name" value="SAM-dependent_MTases_sf"/>
</dbReference>
<feature type="binding site" evidence="6">
    <location>
        <begin position="109"/>
        <end position="111"/>
    </location>
    <ligand>
        <name>S-adenosyl-L-methionine</name>
        <dbReference type="ChEBI" id="CHEBI:59789"/>
    </ligand>
</feature>
<name>A0A1Q2SPW9_9GAMM</name>
<dbReference type="EMBL" id="AP014836">
    <property type="protein sequence ID" value="BAW81205.1"/>
    <property type="molecule type" value="Genomic_DNA"/>
</dbReference>
<keyword evidence="5 6" id="KW-0949">S-adenosyl-L-methionine</keyword>
<evidence type="ECO:0000256" key="4">
    <source>
        <dbReference type="ARBA" id="ARBA00022679"/>
    </source>
</evidence>
<keyword evidence="3 6" id="KW-0489">Methyltransferase</keyword>
<comment type="similarity">
    <text evidence="6">Belongs to the methyltransferase superfamily. RNA methyltransferase RsmG family.</text>
</comment>
<reference evidence="7 8" key="1">
    <citation type="journal article" date="2017" name="ISME J.">
        <title>An acid-tolerant ammonia-oxidizing ?-proteobacterium from soil.</title>
        <authorList>
            <person name="Hayatsu M."/>
            <person name="Tago K."/>
            <person name="Uchiyama I."/>
            <person name="Toyoda A."/>
            <person name="Wang Y."/>
            <person name="Shimomura Y."/>
            <person name="Okubo T."/>
            <person name="Kurisu F."/>
            <person name="Hirono Y."/>
            <person name="Nonaka K."/>
            <person name="Akiyama H."/>
            <person name="Itoh T."/>
            <person name="Takami H."/>
        </authorList>
    </citation>
    <scope>NUCLEOTIDE SEQUENCE [LARGE SCALE GENOMIC DNA]</scope>
    <source>
        <strain evidence="7 8">TAO100</strain>
    </source>
</reference>
<evidence type="ECO:0000256" key="3">
    <source>
        <dbReference type="ARBA" id="ARBA00022603"/>
    </source>
</evidence>
<keyword evidence="1 6" id="KW-0963">Cytoplasm</keyword>
<keyword evidence="4 6" id="KW-0808">Transferase</keyword>
<evidence type="ECO:0000256" key="6">
    <source>
        <dbReference type="HAMAP-Rule" id="MF_00074"/>
    </source>
</evidence>
<evidence type="ECO:0000256" key="1">
    <source>
        <dbReference type="ARBA" id="ARBA00022490"/>
    </source>
</evidence>
<comment type="function">
    <text evidence="6">Specifically methylates the N7 position of guanine in position 527 of 16S rRNA.</text>
</comment>
<organism evidence="7 8">
    <name type="scientific">Candidatus Nitrosoglobus terrae</name>
    <dbReference type="NCBI Taxonomy" id="1630141"/>
    <lineage>
        <taxon>Bacteria</taxon>
        <taxon>Pseudomonadati</taxon>
        <taxon>Pseudomonadota</taxon>
        <taxon>Gammaproteobacteria</taxon>
        <taxon>Chromatiales</taxon>
        <taxon>Chromatiaceae</taxon>
        <taxon>Candidatus Nitrosoglobus</taxon>
    </lineage>
</organism>
<feature type="binding site" evidence="6">
    <location>
        <position position="86"/>
    </location>
    <ligand>
        <name>S-adenosyl-L-methionine</name>
        <dbReference type="ChEBI" id="CHEBI:59789"/>
    </ligand>
</feature>
<proteinExistence type="inferred from homology"/>
<dbReference type="PIRSF" id="PIRSF003078">
    <property type="entry name" value="GidB"/>
    <property type="match status" value="1"/>
</dbReference>
<dbReference type="NCBIfam" id="TIGR00138">
    <property type="entry name" value="rsmG_gidB"/>
    <property type="match status" value="1"/>
</dbReference>
<gene>
    <name evidence="6" type="primary">rsmG</name>
    <name evidence="7" type="ORF">TAO_1835</name>
</gene>
<dbReference type="AlphaFoldDB" id="A0A1Q2SPW9"/>
<feature type="binding site" evidence="6">
    <location>
        <position position="91"/>
    </location>
    <ligand>
        <name>S-adenosyl-L-methionine</name>
        <dbReference type="ChEBI" id="CHEBI:59789"/>
    </ligand>
</feature>
<dbReference type="HAMAP" id="MF_00074">
    <property type="entry name" value="16SrRNA_methyltr_G"/>
    <property type="match status" value="1"/>
</dbReference>
<feature type="binding site" evidence="6">
    <location>
        <begin position="137"/>
        <end position="138"/>
    </location>
    <ligand>
        <name>S-adenosyl-L-methionine</name>
        <dbReference type="ChEBI" id="CHEBI:59789"/>
    </ligand>
</feature>
<accession>A0A1Q2SPW9</accession>
<keyword evidence="8" id="KW-1185">Reference proteome</keyword>
<comment type="subcellular location">
    <subcellularLocation>
        <location evidence="6">Cytoplasm</location>
    </subcellularLocation>
</comment>
<dbReference type="Proteomes" id="UP000243679">
    <property type="component" value="Chromosome"/>
</dbReference>
<evidence type="ECO:0000313" key="7">
    <source>
        <dbReference type="EMBL" id="BAW81205.1"/>
    </source>
</evidence>
<sequence>MDSYTKEKNLTLMREELSEKGRSTLGFKLTQDQVEKLLQYTQLLEKWNRHYNLTAIRTPTEIISKHLLDSLSIGSYLWGHYILDVGSGAGLPGIPLAIVYPDHQFTLLDSSAKKIRFLTQVSIELKLSNTSIICDRAETYRPFCLFDTIVSRAFAKLACFVALTDHLCNSLGYLLAMKGVFPEEELKALPLTYKVIEVYSLSIPGLSAQRHLVKLGRAGEH</sequence>
<feature type="binding site" evidence="6">
    <location>
        <position position="152"/>
    </location>
    <ligand>
        <name>S-adenosyl-L-methionine</name>
        <dbReference type="ChEBI" id="CHEBI:59789"/>
    </ligand>
</feature>
<dbReference type="GO" id="GO:0070043">
    <property type="term" value="F:rRNA (guanine-N7-)-methyltransferase activity"/>
    <property type="evidence" value="ECO:0007669"/>
    <property type="project" value="UniProtKB-UniRule"/>
</dbReference>
<dbReference type="Gene3D" id="3.40.50.150">
    <property type="entry name" value="Vaccinia Virus protein VP39"/>
    <property type="match status" value="1"/>
</dbReference>
<dbReference type="PANTHER" id="PTHR31760:SF0">
    <property type="entry name" value="S-ADENOSYL-L-METHIONINE-DEPENDENT METHYLTRANSFERASES SUPERFAMILY PROTEIN"/>
    <property type="match status" value="1"/>
</dbReference>
<comment type="catalytic activity">
    <reaction evidence="6">
        <text>guanosine(527) in 16S rRNA + S-adenosyl-L-methionine = N(7)-methylguanosine(527) in 16S rRNA + S-adenosyl-L-homocysteine</text>
        <dbReference type="Rhea" id="RHEA:42732"/>
        <dbReference type="Rhea" id="RHEA-COMP:10209"/>
        <dbReference type="Rhea" id="RHEA-COMP:10210"/>
        <dbReference type="ChEBI" id="CHEBI:57856"/>
        <dbReference type="ChEBI" id="CHEBI:59789"/>
        <dbReference type="ChEBI" id="CHEBI:74269"/>
        <dbReference type="ChEBI" id="CHEBI:74480"/>
        <dbReference type="EC" id="2.1.1.170"/>
    </reaction>
</comment>
<keyword evidence="2 6" id="KW-0698">rRNA processing</keyword>
<dbReference type="InterPro" id="IPR003682">
    <property type="entry name" value="rRNA_ssu_MeTfrase_G"/>
</dbReference>
<protein>
    <recommendedName>
        <fullName evidence="6">Ribosomal RNA small subunit methyltransferase G</fullName>
        <ecNumber evidence="6">2.1.1.170</ecNumber>
    </recommendedName>
    <alternativeName>
        <fullName evidence="6">16S rRNA 7-methylguanosine methyltransferase</fullName>
        <shortName evidence="6">16S rRNA m7G methyltransferase</shortName>
    </alternativeName>
</protein>